<dbReference type="EMBL" id="JBHSWX010000012">
    <property type="protein sequence ID" value="MFC6785817.1"/>
    <property type="molecule type" value="Genomic_DNA"/>
</dbReference>
<dbReference type="GeneID" id="81208876"/>
<dbReference type="InterPro" id="IPR013783">
    <property type="entry name" value="Ig-like_fold"/>
</dbReference>
<dbReference type="Gene3D" id="2.60.40.10">
    <property type="entry name" value="Immunoglobulins"/>
    <property type="match status" value="1"/>
</dbReference>
<keyword evidence="2" id="KW-0812">Transmembrane</keyword>
<keyword evidence="2" id="KW-1133">Transmembrane helix</keyword>
<sequence>MGFQRIRMKRLVAALALLTLSGALVFPSAAAPFALSQSDAITQDVSLAPTTTPNGDYAYLDENDELVVDLTASNPNLAGEAEGVNPDAVTTLANVFQIHYNGSRYAHVWITDESDAVTFTVDGDPIDSEANNVTLGPNQSVSVGVLVDTTGDGGDGLIDDVQVHAAVAEPEGVDGASTDGGGSVASTDAGGDASEDDADTASSDGGTAVQVFAPSPTERSVTVVNAPTEGRTTVDLNAMPLDGESAADGGQANLTLDSIAVTASNGSTISLELATAELGSEDAVGVSSLGAVEVTEAESGSVSAATVRFSVSRAYLADRGVAPEELTVTRTSTGEASTLPVRIVDAAGERVIFEADTPGFSTFTVAALRPSIGVSEASLSTESIEANESATVTARVGNDGRAPGEKTITLTLDGEAVAERTVELDAGESTTVTFDVTPGTAGEYAVVVDGTAAGILTVGGTESASGAVGTAADSGGETAAAVTATAAPVEEPAGLGLVEVGGLAFVAATVVALLVLARRVPR</sequence>
<feature type="transmembrane region" description="Helical" evidence="2">
    <location>
        <begin position="493"/>
        <end position="517"/>
    </location>
</feature>
<dbReference type="Pfam" id="PF06510">
    <property type="entry name" value="DUF1102"/>
    <property type="match status" value="1"/>
</dbReference>
<evidence type="ECO:0000256" key="1">
    <source>
        <dbReference type="SAM" id="MobiDB-lite"/>
    </source>
</evidence>
<dbReference type="InterPro" id="IPR026453">
    <property type="entry name" value="PGF_pre_PGF"/>
</dbReference>
<feature type="domain" description="CARDB" evidence="3">
    <location>
        <begin position="376"/>
        <end position="450"/>
    </location>
</feature>
<evidence type="ECO:0000259" key="3">
    <source>
        <dbReference type="Pfam" id="PF07705"/>
    </source>
</evidence>
<keyword evidence="5" id="KW-1185">Reference proteome</keyword>
<dbReference type="Pfam" id="PF07705">
    <property type="entry name" value="CARDB"/>
    <property type="match status" value="1"/>
</dbReference>
<accession>A0ABD5TF67</accession>
<comment type="caution">
    <text evidence="4">The sequence shown here is derived from an EMBL/GenBank/DDBJ whole genome shotgun (WGS) entry which is preliminary data.</text>
</comment>
<feature type="region of interest" description="Disordered" evidence="1">
    <location>
        <begin position="172"/>
        <end position="219"/>
    </location>
</feature>
<protein>
    <submittedName>
        <fullName evidence="4">CARDB domain-containing protein</fullName>
    </submittedName>
</protein>
<dbReference type="RefSeq" id="WP_284062639.1">
    <property type="nucleotide sequence ID" value="NZ_CP126158.1"/>
</dbReference>
<dbReference type="NCBIfam" id="TIGR04213">
    <property type="entry name" value="PGF_pre_PGF"/>
    <property type="match status" value="1"/>
</dbReference>
<evidence type="ECO:0000313" key="5">
    <source>
        <dbReference type="Proteomes" id="UP001596443"/>
    </source>
</evidence>
<gene>
    <name evidence="4" type="ORF">ACFQFD_07475</name>
</gene>
<evidence type="ECO:0000256" key="2">
    <source>
        <dbReference type="SAM" id="Phobius"/>
    </source>
</evidence>
<reference evidence="4 5" key="1">
    <citation type="journal article" date="2019" name="Int. J. Syst. Evol. Microbiol.">
        <title>The Global Catalogue of Microorganisms (GCM) 10K type strain sequencing project: providing services to taxonomists for standard genome sequencing and annotation.</title>
        <authorList>
            <consortium name="The Broad Institute Genomics Platform"/>
            <consortium name="The Broad Institute Genome Sequencing Center for Infectious Disease"/>
            <person name="Wu L."/>
            <person name="Ma J."/>
        </authorList>
    </citation>
    <scope>NUCLEOTIDE SEQUENCE [LARGE SCALE GENOMIC DNA]</scope>
    <source>
        <strain evidence="4 5">SYNS20</strain>
    </source>
</reference>
<organism evidence="4 5">
    <name type="scientific">Halobaculum halobium</name>
    <dbReference type="NCBI Taxonomy" id="3032281"/>
    <lineage>
        <taxon>Archaea</taxon>
        <taxon>Methanobacteriati</taxon>
        <taxon>Methanobacteriota</taxon>
        <taxon>Stenosarchaea group</taxon>
        <taxon>Halobacteria</taxon>
        <taxon>Halobacteriales</taxon>
        <taxon>Haloferacaceae</taxon>
        <taxon>Halobaculum</taxon>
    </lineage>
</organism>
<dbReference type="InterPro" id="IPR011635">
    <property type="entry name" value="CARDB"/>
</dbReference>
<dbReference type="InterPro" id="IPR009482">
    <property type="entry name" value="DUF1102"/>
</dbReference>
<name>A0ABD5TF67_9EURY</name>
<dbReference type="Proteomes" id="UP001596443">
    <property type="component" value="Unassembled WGS sequence"/>
</dbReference>
<dbReference type="AlphaFoldDB" id="A0ABD5TF67"/>
<evidence type="ECO:0000313" key="4">
    <source>
        <dbReference type="EMBL" id="MFC6785817.1"/>
    </source>
</evidence>
<keyword evidence="2" id="KW-0472">Membrane</keyword>
<proteinExistence type="predicted"/>